<comment type="caution">
    <text evidence="1">The sequence shown here is derived from an EMBL/GenBank/DDBJ whole genome shotgun (WGS) entry which is preliminary data.</text>
</comment>
<keyword evidence="2" id="KW-1185">Reference proteome</keyword>
<protein>
    <submittedName>
        <fullName evidence="1">Uncharacterized protein</fullName>
    </submittedName>
</protein>
<sequence length="144" mass="15659">MCVGDAPRRPGGCHTASFPGEPPTALDSHYTSIVLRCISVPPGKTSAADASAVLKFGFRSLGSFLVFTDVTWIYQGIYTRTHTCSLVHPGKPQNGAICPTAVEQMGLNFVKRLRVAIHLQCDMLLRKFSVPPRPSPSVPLPERR</sequence>
<name>A0A4C1T8S9_EUMVA</name>
<accession>A0A4C1T8S9</accession>
<organism evidence="1 2">
    <name type="scientific">Eumeta variegata</name>
    <name type="common">Bagworm moth</name>
    <name type="synonym">Eumeta japonica</name>
    <dbReference type="NCBI Taxonomy" id="151549"/>
    <lineage>
        <taxon>Eukaryota</taxon>
        <taxon>Metazoa</taxon>
        <taxon>Ecdysozoa</taxon>
        <taxon>Arthropoda</taxon>
        <taxon>Hexapoda</taxon>
        <taxon>Insecta</taxon>
        <taxon>Pterygota</taxon>
        <taxon>Neoptera</taxon>
        <taxon>Endopterygota</taxon>
        <taxon>Lepidoptera</taxon>
        <taxon>Glossata</taxon>
        <taxon>Ditrysia</taxon>
        <taxon>Tineoidea</taxon>
        <taxon>Psychidae</taxon>
        <taxon>Oiketicinae</taxon>
        <taxon>Eumeta</taxon>
    </lineage>
</organism>
<evidence type="ECO:0000313" key="1">
    <source>
        <dbReference type="EMBL" id="GBP09960.1"/>
    </source>
</evidence>
<gene>
    <name evidence="1" type="ORF">EVAR_92491_1</name>
</gene>
<proteinExistence type="predicted"/>
<evidence type="ECO:0000313" key="2">
    <source>
        <dbReference type="Proteomes" id="UP000299102"/>
    </source>
</evidence>
<dbReference type="Proteomes" id="UP000299102">
    <property type="component" value="Unassembled WGS sequence"/>
</dbReference>
<reference evidence="1 2" key="1">
    <citation type="journal article" date="2019" name="Commun. Biol.">
        <title>The bagworm genome reveals a unique fibroin gene that provides high tensile strength.</title>
        <authorList>
            <person name="Kono N."/>
            <person name="Nakamura H."/>
            <person name="Ohtoshi R."/>
            <person name="Tomita M."/>
            <person name="Numata K."/>
            <person name="Arakawa K."/>
        </authorList>
    </citation>
    <scope>NUCLEOTIDE SEQUENCE [LARGE SCALE GENOMIC DNA]</scope>
</reference>
<dbReference type="AlphaFoldDB" id="A0A4C1T8S9"/>
<dbReference type="EMBL" id="BGZK01000038">
    <property type="protein sequence ID" value="GBP09960.1"/>
    <property type="molecule type" value="Genomic_DNA"/>
</dbReference>